<dbReference type="Pfam" id="PF08241">
    <property type="entry name" value="Methyltransf_11"/>
    <property type="match status" value="1"/>
</dbReference>
<feature type="domain" description="Methyltransferase type 11" evidence="2">
    <location>
        <begin position="70"/>
        <end position="162"/>
    </location>
</feature>
<evidence type="ECO:0000256" key="1">
    <source>
        <dbReference type="SAM" id="MobiDB-lite"/>
    </source>
</evidence>
<dbReference type="GO" id="GO:0032259">
    <property type="term" value="P:methylation"/>
    <property type="evidence" value="ECO:0007669"/>
    <property type="project" value="UniProtKB-KW"/>
</dbReference>
<gene>
    <name evidence="3" type="ORF">PSU4_50040</name>
</gene>
<keyword evidence="4" id="KW-1185">Reference proteome</keyword>
<name>A0A511DMK8_9PSEU</name>
<dbReference type="InterPro" id="IPR029063">
    <property type="entry name" value="SAM-dependent_MTases_sf"/>
</dbReference>
<reference evidence="3 4" key="1">
    <citation type="submission" date="2019-07" db="EMBL/GenBank/DDBJ databases">
        <title>Whole genome shotgun sequence of Pseudonocardia sulfidoxydans NBRC 16205.</title>
        <authorList>
            <person name="Hosoyama A."/>
            <person name="Uohara A."/>
            <person name="Ohji S."/>
            <person name="Ichikawa N."/>
        </authorList>
    </citation>
    <scope>NUCLEOTIDE SEQUENCE [LARGE SCALE GENOMIC DNA]</scope>
    <source>
        <strain evidence="3 4">NBRC 16205</strain>
    </source>
</reference>
<dbReference type="SUPFAM" id="SSF53335">
    <property type="entry name" value="S-adenosyl-L-methionine-dependent methyltransferases"/>
    <property type="match status" value="1"/>
</dbReference>
<accession>A0A511DMK8</accession>
<sequence length="235" mass="25608">MVPRLTGPPDRRRVSSVTTVSPPPAGTFEVHRGRGAFNAAFFAVMGPYIEWNVRAHKQRLFADLPRTVVELGPGVGANMRHLAPGSTLVAVEPNAPMHRRLHAAAARHGVDLDLRETVADRTGLPDHSVDCVISSLVLCTVTDPAAVLAEVRRILRPGGTFRFLEHVAAPAGTPTRALQRVLRRPWAWTFEGCSCERDLAGPIRAAGFTHVDIEPYRLHSPFVSFNTQICGTAYA</sequence>
<protein>
    <submittedName>
        <fullName evidence="3">Methyltransferase</fullName>
    </submittedName>
</protein>
<dbReference type="AlphaFoldDB" id="A0A511DMK8"/>
<keyword evidence="3" id="KW-0489">Methyltransferase</keyword>
<dbReference type="EMBL" id="BJVJ01000073">
    <property type="protein sequence ID" value="GEL26050.1"/>
    <property type="molecule type" value="Genomic_DNA"/>
</dbReference>
<evidence type="ECO:0000313" key="3">
    <source>
        <dbReference type="EMBL" id="GEL26050.1"/>
    </source>
</evidence>
<dbReference type="InterPro" id="IPR052356">
    <property type="entry name" value="Thiol_S-MT"/>
</dbReference>
<dbReference type="GO" id="GO:0008757">
    <property type="term" value="F:S-adenosylmethionine-dependent methyltransferase activity"/>
    <property type="evidence" value="ECO:0007669"/>
    <property type="project" value="InterPro"/>
</dbReference>
<dbReference type="CDD" id="cd02440">
    <property type="entry name" value="AdoMet_MTases"/>
    <property type="match status" value="1"/>
</dbReference>
<dbReference type="PANTHER" id="PTHR45036:SF1">
    <property type="entry name" value="METHYLTRANSFERASE LIKE 7A"/>
    <property type="match status" value="1"/>
</dbReference>
<dbReference type="InterPro" id="IPR013216">
    <property type="entry name" value="Methyltransf_11"/>
</dbReference>
<organism evidence="3 4">
    <name type="scientific">Pseudonocardia sulfidoxydans NBRC 16205</name>
    <dbReference type="NCBI Taxonomy" id="1223511"/>
    <lineage>
        <taxon>Bacteria</taxon>
        <taxon>Bacillati</taxon>
        <taxon>Actinomycetota</taxon>
        <taxon>Actinomycetes</taxon>
        <taxon>Pseudonocardiales</taxon>
        <taxon>Pseudonocardiaceae</taxon>
        <taxon>Pseudonocardia</taxon>
    </lineage>
</organism>
<keyword evidence="3" id="KW-0808">Transferase</keyword>
<dbReference type="Gene3D" id="3.40.50.150">
    <property type="entry name" value="Vaccinia Virus protein VP39"/>
    <property type="match status" value="1"/>
</dbReference>
<comment type="caution">
    <text evidence="3">The sequence shown here is derived from an EMBL/GenBank/DDBJ whole genome shotgun (WGS) entry which is preliminary data.</text>
</comment>
<feature type="region of interest" description="Disordered" evidence="1">
    <location>
        <begin position="1"/>
        <end position="26"/>
    </location>
</feature>
<evidence type="ECO:0000259" key="2">
    <source>
        <dbReference type="Pfam" id="PF08241"/>
    </source>
</evidence>
<dbReference type="Proteomes" id="UP000321685">
    <property type="component" value="Unassembled WGS sequence"/>
</dbReference>
<dbReference type="PANTHER" id="PTHR45036">
    <property type="entry name" value="METHYLTRANSFERASE LIKE 7B"/>
    <property type="match status" value="1"/>
</dbReference>
<evidence type="ECO:0000313" key="4">
    <source>
        <dbReference type="Proteomes" id="UP000321685"/>
    </source>
</evidence>
<proteinExistence type="predicted"/>